<name>A0A7R8W4M5_9CRUS</name>
<reference evidence="1" key="1">
    <citation type="submission" date="2020-11" db="EMBL/GenBank/DDBJ databases">
        <authorList>
            <person name="Tran Van P."/>
        </authorList>
    </citation>
    <scope>NUCLEOTIDE SEQUENCE</scope>
</reference>
<dbReference type="EMBL" id="OB660137">
    <property type="protein sequence ID" value="CAD7223013.1"/>
    <property type="molecule type" value="Genomic_DNA"/>
</dbReference>
<sequence>MTLLNDVLLPRFSHLYPVRSLTEASSDFELIGYTTAGAREMRTPSDAGEASVESPPIVEAKSEALQKADVQAKANGQLRQRGRKKGDVNSREKVYLWPRKVWGGFLVEKDQARWLFPSSMAHAFVVAQPCFDEQASKWDLPLAGLALPTEGERDFEASSKEDAYVAFATSGRQRDIHWFCQSGRSTHTTYSQQHTFCTHTFSPLVPLRLPPSHPTGEEKVFPHLPKVTPFLSCQRGNQRTGKHLRPPLLLPIPFLCRQGQGRRPIDGRTRFSPARLGRIRAFIGESGEKVRCTAFIGESGEKVRCTAFTGESGVKVRCTAFIGESGEKVRHGGGEGEDLTAKTKRNGVTVHSNGLLLVKTEDLKSPEKSKVQALLLAAKNNSSNDLSPPPSESPLFNTWSSGGGGLFLLYGVLPPHEPHREEFPPDPALCYGFPTLHFQDLSPVGGSTPDVTALSSL</sequence>
<evidence type="ECO:0000313" key="1">
    <source>
        <dbReference type="EMBL" id="CAD7223013.1"/>
    </source>
</evidence>
<organism evidence="1">
    <name type="scientific">Cyprideis torosa</name>
    <dbReference type="NCBI Taxonomy" id="163714"/>
    <lineage>
        <taxon>Eukaryota</taxon>
        <taxon>Metazoa</taxon>
        <taxon>Ecdysozoa</taxon>
        <taxon>Arthropoda</taxon>
        <taxon>Crustacea</taxon>
        <taxon>Oligostraca</taxon>
        <taxon>Ostracoda</taxon>
        <taxon>Podocopa</taxon>
        <taxon>Podocopida</taxon>
        <taxon>Cytherocopina</taxon>
        <taxon>Cytheroidea</taxon>
        <taxon>Cytherideidae</taxon>
        <taxon>Cyprideis</taxon>
    </lineage>
</organism>
<dbReference type="AlphaFoldDB" id="A0A7R8W4M5"/>
<proteinExistence type="predicted"/>
<protein>
    <submittedName>
        <fullName evidence="1">Uncharacterized protein</fullName>
    </submittedName>
</protein>
<gene>
    <name evidence="1" type="ORF">CTOB1V02_LOCUS1008</name>
</gene>
<accession>A0A7R8W4M5</accession>